<evidence type="ECO:0000313" key="7">
    <source>
        <dbReference type="Proteomes" id="UP001221838"/>
    </source>
</evidence>
<reference evidence="6 7" key="1">
    <citation type="submission" date="2022-11" db="EMBL/GenBank/DDBJ databases">
        <title>Minimal conservation of predation-associated metabolite biosynthetic gene clusters underscores biosynthetic potential of Myxococcota including descriptions for ten novel species: Archangium lansinium sp. nov., Myxococcus landrumus sp. nov., Nannocystis bai.</title>
        <authorList>
            <person name="Ahearne A."/>
            <person name="Stevens C."/>
            <person name="Dowd S."/>
        </authorList>
    </citation>
    <scope>NUCLEOTIDE SEQUENCE [LARGE SCALE GENOMIC DNA]</scope>
    <source>
        <strain evidence="6 7">NCWAL01</strain>
    </source>
</reference>
<dbReference type="Gene3D" id="1.10.357.10">
    <property type="entry name" value="Tetracycline Repressor, domain 2"/>
    <property type="match status" value="1"/>
</dbReference>
<dbReference type="PANTHER" id="PTHR47506">
    <property type="entry name" value="TRANSCRIPTIONAL REGULATORY PROTEIN"/>
    <property type="match status" value="1"/>
</dbReference>
<dbReference type="Proteomes" id="UP001221838">
    <property type="component" value="Unassembled WGS sequence"/>
</dbReference>
<dbReference type="InterPro" id="IPR011075">
    <property type="entry name" value="TetR_C"/>
</dbReference>
<dbReference type="RefSeq" id="WP_272141024.1">
    <property type="nucleotide sequence ID" value="NZ_JAQNDM010000002.1"/>
</dbReference>
<evidence type="ECO:0000256" key="4">
    <source>
        <dbReference type="PROSITE-ProRule" id="PRU00335"/>
    </source>
</evidence>
<dbReference type="InterPro" id="IPR009057">
    <property type="entry name" value="Homeodomain-like_sf"/>
</dbReference>
<keyword evidence="7" id="KW-1185">Reference proteome</keyword>
<feature type="domain" description="HTH tetR-type" evidence="5">
    <location>
        <begin position="17"/>
        <end position="77"/>
    </location>
</feature>
<name>A0ABT5DD66_9BACT</name>
<evidence type="ECO:0000256" key="3">
    <source>
        <dbReference type="ARBA" id="ARBA00023163"/>
    </source>
</evidence>
<gene>
    <name evidence="6" type="ORF">POL68_21485</name>
</gene>
<comment type="caution">
    <text evidence="6">The sequence shown here is derived from an EMBL/GenBank/DDBJ whole genome shotgun (WGS) entry which is preliminary data.</text>
</comment>
<proteinExistence type="predicted"/>
<evidence type="ECO:0000256" key="2">
    <source>
        <dbReference type="ARBA" id="ARBA00023125"/>
    </source>
</evidence>
<dbReference type="Pfam" id="PF16925">
    <property type="entry name" value="TetR_C_13"/>
    <property type="match status" value="1"/>
</dbReference>
<feature type="DNA-binding region" description="H-T-H motif" evidence="4">
    <location>
        <begin position="40"/>
        <end position="59"/>
    </location>
</feature>
<evidence type="ECO:0000259" key="5">
    <source>
        <dbReference type="PROSITE" id="PS50977"/>
    </source>
</evidence>
<dbReference type="SUPFAM" id="SSF48498">
    <property type="entry name" value="Tetracyclin repressor-like, C-terminal domain"/>
    <property type="match status" value="1"/>
</dbReference>
<keyword evidence="3" id="KW-0804">Transcription</keyword>
<accession>A0ABT5DD66</accession>
<dbReference type="SUPFAM" id="SSF46689">
    <property type="entry name" value="Homeodomain-like"/>
    <property type="match status" value="1"/>
</dbReference>
<protein>
    <submittedName>
        <fullName evidence="6">TetR/AcrR family transcriptional regulator</fullName>
    </submittedName>
</protein>
<dbReference type="PANTHER" id="PTHR47506:SF1">
    <property type="entry name" value="HTH-TYPE TRANSCRIPTIONAL REGULATOR YJDC"/>
    <property type="match status" value="1"/>
</dbReference>
<dbReference type="InterPro" id="IPR001647">
    <property type="entry name" value="HTH_TetR"/>
</dbReference>
<dbReference type="PROSITE" id="PS01081">
    <property type="entry name" value="HTH_TETR_1"/>
    <property type="match status" value="1"/>
</dbReference>
<organism evidence="6 7">
    <name type="scientific">Stigmatella ashevillensis</name>
    <dbReference type="NCBI Taxonomy" id="2995309"/>
    <lineage>
        <taxon>Bacteria</taxon>
        <taxon>Pseudomonadati</taxon>
        <taxon>Myxococcota</taxon>
        <taxon>Myxococcia</taxon>
        <taxon>Myxococcales</taxon>
        <taxon>Cystobacterineae</taxon>
        <taxon>Archangiaceae</taxon>
        <taxon>Stigmatella</taxon>
    </lineage>
</organism>
<dbReference type="InterPro" id="IPR023772">
    <property type="entry name" value="DNA-bd_HTH_TetR-type_CS"/>
</dbReference>
<dbReference type="PROSITE" id="PS50977">
    <property type="entry name" value="HTH_TETR_2"/>
    <property type="match status" value="1"/>
</dbReference>
<dbReference type="Pfam" id="PF00440">
    <property type="entry name" value="TetR_N"/>
    <property type="match status" value="1"/>
</dbReference>
<dbReference type="Gene3D" id="1.10.10.60">
    <property type="entry name" value="Homeodomain-like"/>
    <property type="match status" value="1"/>
</dbReference>
<keyword evidence="2 4" id="KW-0238">DNA-binding</keyword>
<keyword evidence="1" id="KW-0805">Transcription regulation</keyword>
<dbReference type="InterPro" id="IPR036271">
    <property type="entry name" value="Tet_transcr_reg_TetR-rel_C_sf"/>
</dbReference>
<evidence type="ECO:0000313" key="6">
    <source>
        <dbReference type="EMBL" id="MDC0711058.1"/>
    </source>
</evidence>
<dbReference type="EMBL" id="JAQNDM010000002">
    <property type="protein sequence ID" value="MDC0711058.1"/>
    <property type="molecule type" value="Genomic_DNA"/>
</dbReference>
<evidence type="ECO:0000256" key="1">
    <source>
        <dbReference type="ARBA" id="ARBA00023015"/>
    </source>
</evidence>
<sequence length="209" mass="22719">MKKTSAPGSRPRGRPREFDREAALARAMEVFWRYGYEGASVADLTQAMGITAPSLYTAFHSKEALYREALARYQTEHGSTAIGFLEEPKIRTALALVLKESAKRFTAPAHPAGCMVSTAVLSCAEENQPVAEHVAHLRTKTLGLFQARFERAIAEGELPKTLDAAELARFYGAIVQGMSVQARDGASEQELLGIVELALGRLPLETGTL</sequence>